<sequence>MSRVKKKRQTKHRGNAAGVVESRGRTGRKPTDAERKGSKGSGPRLRQDRFDRPPTWRGAFNRSLIAIVIFVAAMILFFGQSPASTAAVSVLLLVVYVPMSYYLDLWLHRRRLSKRAAGGQGPKGA</sequence>
<gene>
    <name evidence="3" type="ORF">UFOPK3423_00423</name>
</gene>
<accession>A0A6J7D860</accession>
<proteinExistence type="predicted"/>
<evidence type="ECO:0000256" key="1">
    <source>
        <dbReference type="SAM" id="MobiDB-lite"/>
    </source>
</evidence>
<protein>
    <submittedName>
        <fullName evidence="3">Unannotated protein</fullName>
    </submittedName>
</protein>
<keyword evidence="2" id="KW-0812">Transmembrane</keyword>
<feature type="region of interest" description="Disordered" evidence="1">
    <location>
        <begin position="1"/>
        <end position="56"/>
    </location>
</feature>
<reference evidence="3" key="1">
    <citation type="submission" date="2020-05" db="EMBL/GenBank/DDBJ databases">
        <authorList>
            <person name="Chiriac C."/>
            <person name="Salcher M."/>
            <person name="Ghai R."/>
            <person name="Kavagutti S V."/>
        </authorList>
    </citation>
    <scope>NUCLEOTIDE SEQUENCE</scope>
</reference>
<feature type="compositionally biased region" description="Basic residues" evidence="1">
    <location>
        <begin position="1"/>
        <end position="14"/>
    </location>
</feature>
<feature type="transmembrane region" description="Helical" evidence="2">
    <location>
        <begin position="59"/>
        <end position="79"/>
    </location>
</feature>
<dbReference type="AlphaFoldDB" id="A0A6J7D860"/>
<feature type="compositionally biased region" description="Basic and acidic residues" evidence="1">
    <location>
        <begin position="45"/>
        <end position="54"/>
    </location>
</feature>
<keyword evidence="2" id="KW-0472">Membrane</keyword>
<feature type="transmembrane region" description="Helical" evidence="2">
    <location>
        <begin position="85"/>
        <end position="107"/>
    </location>
</feature>
<evidence type="ECO:0000313" key="3">
    <source>
        <dbReference type="EMBL" id="CAB4864639.1"/>
    </source>
</evidence>
<name>A0A6J7D860_9ZZZZ</name>
<organism evidence="3">
    <name type="scientific">freshwater metagenome</name>
    <dbReference type="NCBI Taxonomy" id="449393"/>
    <lineage>
        <taxon>unclassified sequences</taxon>
        <taxon>metagenomes</taxon>
        <taxon>ecological metagenomes</taxon>
    </lineage>
</organism>
<evidence type="ECO:0000256" key="2">
    <source>
        <dbReference type="SAM" id="Phobius"/>
    </source>
</evidence>
<dbReference type="EMBL" id="CAFBLQ010000031">
    <property type="protein sequence ID" value="CAB4864639.1"/>
    <property type="molecule type" value="Genomic_DNA"/>
</dbReference>
<keyword evidence="2" id="KW-1133">Transmembrane helix</keyword>